<feature type="compositionally biased region" description="Low complexity" evidence="1">
    <location>
        <begin position="1100"/>
        <end position="1109"/>
    </location>
</feature>
<feature type="compositionally biased region" description="Basic residues" evidence="1">
    <location>
        <begin position="1259"/>
        <end position="1272"/>
    </location>
</feature>
<feature type="region of interest" description="Disordered" evidence="1">
    <location>
        <begin position="999"/>
        <end position="1044"/>
    </location>
</feature>
<feature type="compositionally biased region" description="Polar residues" evidence="1">
    <location>
        <begin position="1321"/>
        <end position="1331"/>
    </location>
</feature>
<feature type="compositionally biased region" description="Polar residues" evidence="1">
    <location>
        <begin position="1074"/>
        <end position="1093"/>
    </location>
</feature>
<sequence length="2280" mass="256025">MMVSSSLTKRGHIRWDAVASASSVPNTHTSSPPFRISLITMGFAKIHVVSCILLILGLVIASECAKKNLDEDTRDNLDDEKNSDDLSFTKNNLRATTEAYDRSDDKPPPDEEFPILPPIILLDFNNDTIDGNSTGEEKSKRTVNGGLGYGFERNSFASKKTNYYFPTGKTGTTVSIEESISPFLPRTIIEKYTANNQSPSQQARVGTQNDAATYRFASAQFSPESQSVFGHRTKLHKATGYYDALDLNYRGSNQPVHHPSISSSTPSSVQGQHENYLDSKSSSRYTFTNLNSPTSYQSTNFNTDLHGQRGNIFRSSGQTYIERGQNVFRPTIATPQTDNSQIFRENLNVLRSSTPGYYGLKQTSFNTVPTDPLNSSSRSHSGNQAAIYTEVHPQSYNEQRQSQTVLTTPRSLDPNSPSYRYLQNIFNPRANQQVYEGQRQNLGIGSQDSAISDIQNFDRDQNYYRNYVDQRQGDQTGTTPNSLDTNYELIRNPTTLSNLPRYTIENGVRYENKVFWKYPDGRISYDPPQTYVESYPEDSTVRPQVTNFQETYQETSPSTENSVNAQGPVQFPNVPDAPAQQSQFVSSESLTSNLSHQQAYRIGYQNLLGKRPAAALAQRAKIDSTASTASTFFSTTPFPTTKKSPLSNTKRNRQRNYFSSARTTTERPVSRYMVGGPNPEYIDTTEPSEPLKTESADGGARNKAKQYSKNANSYENLQYSDLINYNPSISQYIKDPSSILNVQPTFVQVGNSLVPVIILKVDGTAPAQPEATSNINLKALLQEYLVQYADSIKELAQPTNYDLGTEQFTQTQRTIETGNRLLHLIIVLFLYWSYARGTETTESLQDEIVFDQIATASENIVKIAKTVPPPPSGTSIHYENSNGFLPMTPPSPTQRYEQQLEFVSSTTYEPENVQMDQENSTVSAKLTRDFTGNMLKGSDKLENDLVYSPEARIFLDLPHSGTNRRSFEFRDDQNMFELLKVHNDTPAIANYNDFYENIEDDLSGSEDNDEVEENSSGNESKRGRGKRIGGSYATSYGTATDQNAETDDTYGLYYSSYGAVKDEKKRTSHKPEKVTSNYHQRSTVNYNGHGQSASRHKTTPETSTSSRTSYEGNDLNRKTGSNYDNAASSSKARHKFTKPVVVAEPKDYQIDLKFDGQSSKSFTSPPAASQNNFKLADSAVADSTNVYNGYHQEARGRSYDRTEDSSDDSNDSMDYMDYNEKPRRVQKNKRRPYGVDSRRLPKEHRTMMEDSMESDNYRKRPSSTRSRPHRQRTQTATIWIEDDRNRSEDESTEERPHESRVYSSTSETKHTKSQQHFKPRPSNTWSQLGPNVEISHSSGIEIDPSEKSNLVIPVGLMSIANFDHATALGNSQGFDVSNVVYQNLVTPTPGGPVSTAATPLLGSHQSTIGQNVPRTLSNIHNVGLSTPIPDIIVGQNSFQNPMHTVLVPQHNLPNKIQQNSNTQYVSSTISPVFALTTRLTPTLQNLRVQSIPNNVTPRPAFATTSPSSNLQQITVNQVQPGISHFIVPQPTVQTLSNLIQAPTQASSEYNIQVNPHGLQGQNVISQNNLQMAHYPVQTATTQSPPFQPVTRVNLITAETENKKTLFPATGGSILASASFTVGQNHQVQNSNDNNYASQNILRPQLQDNSYRLTKDDNSASKTKTYLQNANLVPFYHPVPPVDGVNLNQQTNLYHSTLPTSQNPQNINVLFPRFTEQNSQYQNALHQLQLQLQQQQNQVVRNNKFTNYPYQMSDTVGSQSISNINVAQDNNFAHFPKLGAKNVEILNPNIKPSPIDTTIINPLQTIHYPILTTPIPIFSTTPIAFGTSTQGPNLQSYVHSFSEIGTKSNQQSSSTVDTKAVQNHEKPIFNPINFVPNIDVIKNQHALNNKLQNNEALQQSLNLVPLMPNGNFFKPSFSAQSELITKPKLTSDLEKYAEEMFKESLKTIYNSQKWNNDRKVQSNNQSNFESNDIVALKNELMRLKAALPDTRQNKDILEAHHSENKIRTTEATKTSGNDQKKPDPLLTTLEELLKAQTSEPTHKHHGHRHNHHHSHKRPHSSNTKHLREFLTPPKPNSFHSTNHYHDKPKKRPGSAPPRFNHHSHSHGHSHGHSHNHNHFDGPRPHSKPSGLNSKTIGPEASASNSDVVRTSYPEFKKSHSFDDYTFTTSTPNLDEISKFIKEFRSPSNTEQNKQDINHPRIHNLLSLLMKNKQLPPGSSQSYFRNTDQLRQFFEDEKRRLQEQFYDDTLRSYLEKQPDNVQRFMPRSSITGADRIYANGAA</sequence>
<feature type="compositionally biased region" description="Polar residues" evidence="1">
    <location>
        <begin position="1032"/>
        <end position="1043"/>
    </location>
</feature>
<feature type="region of interest" description="Disordered" evidence="1">
    <location>
        <begin position="2036"/>
        <end position="2146"/>
    </location>
</feature>
<feature type="compositionally biased region" description="Polar residues" evidence="1">
    <location>
        <begin position="2128"/>
        <end position="2146"/>
    </location>
</feature>
<reference evidence="2" key="2">
    <citation type="journal article" date="2023" name="Commun. Biol.">
        <title>Intrasexual cuticular hydrocarbon dimorphism in a wasp sheds light on hydrocarbon biosynthesis genes in Hymenoptera.</title>
        <authorList>
            <person name="Moris V.C."/>
            <person name="Podsiadlowski L."/>
            <person name="Martin S."/>
            <person name="Oeyen J.P."/>
            <person name="Donath A."/>
            <person name="Petersen M."/>
            <person name="Wilbrandt J."/>
            <person name="Misof B."/>
            <person name="Liedtke D."/>
            <person name="Thamm M."/>
            <person name="Scheiner R."/>
            <person name="Schmitt T."/>
            <person name="Niehuis O."/>
        </authorList>
    </citation>
    <scope>NUCLEOTIDE SEQUENCE</scope>
    <source>
        <strain evidence="2">GBR_01_08_01A</strain>
    </source>
</reference>
<comment type="caution">
    <text evidence="2">The sequence shown here is derived from an EMBL/GenBank/DDBJ whole genome shotgun (WGS) entry which is preliminary data.</text>
</comment>
<feature type="compositionally biased region" description="Basic and acidic residues" evidence="1">
    <location>
        <begin position="1994"/>
        <end position="2009"/>
    </location>
</feature>
<feature type="compositionally biased region" description="Basic and acidic residues" evidence="1">
    <location>
        <begin position="1281"/>
        <end position="1300"/>
    </location>
</feature>
<feature type="region of interest" description="Disordered" evidence="1">
    <location>
        <begin position="396"/>
        <end position="417"/>
    </location>
</feature>
<feature type="region of interest" description="Disordered" evidence="1">
    <location>
        <begin position="253"/>
        <end position="291"/>
    </location>
</feature>
<evidence type="ECO:0000313" key="2">
    <source>
        <dbReference type="EMBL" id="KAK2585671.1"/>
    </source>
</evidence>
<evidence type="ECO:0000313" key="3">
    <source>
        <dbReference type="Proteomes" id="UP001258017"/>
    </source>
</evidence>
<proteinExistence type="predicted"/>
<protein>
    <submittedName>
        <fullName evidence="2">Uncharacterized protein</fullName>
    </submittedName>
</protein>
<feature type="compositionally biased region" description="Basic and acidic residues" evidence="1">
    <location>
        <begin position="1236"/>
        <end position="1248"/>
    </location>
</feature>
<accession>A0AAD9RTQ0</accession>
<feature type="compositionally biased region" description="Basic and acidic residues" evidence="1">
    <location>
        <begin position="1192"/>
        <end position="1204"/>
    </location>
</feature>
<feature type="region of interest" description="Disordered" evidence="1">
    <location>
        <begin position="636"/>
        <end position="705"/>
    </location>
</feature>
<name>A0AAD9RTQ0_9HYME</name>
<gene>
    <name evidence="2" type="ORF">KPH14_010287</name>
</gene>
<feature type="compositionally biased region" description="Low complexity" evidence="1">
    <location>
        <begin position="636"/>
        <end position="645"/>
    </location>
</feature>
<feature type="compositionally biased region" description="Basic and acidic residues" evidence="1">
    <location>
        <begin position="1061"/>
        <end position="1073"/>
    </location>
</feature>
<evidence type="ECO:0000256" key="1">
    <source>
        <dbReference type="SAM" id="MobiDB-lite"/>
    </source>
</evidence>
<keyword evidence="3" id="KW-1185">Reference proteome</keyword>
<feature type="region of interest" description="Disordered" evidence="1">
    <location>
        <begin position="1994"/>
        <end position="2022"/>
    </location>
</feature>
<dbReference type="EMBL" id="JAIFRP010000021">
    <property type="protein sequence ID" value="KAK2585671.1"/>
    <property type="molecule type" value="Genomic_DNA"/>
</dbReference>
<organism evidence="2 3">
    <name type="scientific">Odynerus spinipes</name>
    <dbReference type="NCBI Taxonomy" id="1348599"/>
    <lineage>
        <taxon>Eukaryota</taxon>
        <taxon>Metazoa</taxon>
        <taxon>Ecdysozoa</taxon>
        <taxon>Arthropoda</taxon>
        <taxon>Hexapoda</taxon>
        <taxon>Insecta</taxon>
        <taxon>Pterygota</taxon>
        <taxon>Neoptera</taxon>
        <taxon>Endopterygota</taxon>
        <taxon>Hymenoptera</taxon>
        <taxon>Apocrita</taxon>
        <taxon>Aculeata</taxon>
        <taxon>Vespoidea</taxon>
        <taxon>Vespidae</taxon>
        <taxon>Eumeninae</taxon>
        <taxon>Odynerus</taxon>
    </lineage>
</organism>
<feature type="region of interest" description="Disordered" evidence="1">
    <location>
        <begin position="1191"/>
        <end position="1331"/>
    </location>
</feature>
<feature type="compositionally biased region" description="Basic residues" evidence="1">
    <location>
        <begin position="2098"/>
        <end position="2115"/>
    </location>
</feature>
<feature type="compositionally biased region" description="Low complexity" evidence="1">
    <location>
        <begin position="259"/>
        <end position="268"/>
    </location>
</feature>
<dbReference type="Proteomes" id="UP001258017">
    <property type="component" value="Unassembled WGS sequence"/>
</dbReference>
<feature type="region of interest" description="Disordered" evidence="1">
    <location>
        <begin position="1061"/>
        <end position="1134"/>
    </location>
</feature>
<feature type="compositionally biased region" description="Polar residues" evidence="1">
    <location>
        <begin position="1118"/>
        <end position="1130"/>
    </location>
</feature>
<reference evidence="2" key="1">
    <citation type="submission" date="2021-08" db="EMBL/GenBank/DDBJ databases">
        <authorList>
            <person name="Misof B."/>
            <person name="Oliver O."/>
            <person name="Podsiadlowski L."/>
            <person name="Donath A."/>
            <person name="Peters R."/>
            <person name="Mayer C."/>
            <person name="Rust J."/>
            <person name="Gunkel S."/>
            <person name="Lesny P."/>
            <person name="Martin S."/>
            <person name="Oeyen J.P."/>
            <person name="Petersen M."/>
            <person name="Panagiotis P."/>
            <person name="Wilbrandt J."/>
            <person name="Tanja T."/>
        </authorList>
    </citation>
    <scope>NUCLEOTIDE SEQUENCE</scope>
    <source>
        <strain evidence="2">GBR_01_08_01A</strain>
        <tissue evidence="2">Thorax + abdomen</tissue>
    </source>
</reference>
<feature type="compositionally biased region" description="Acidic residues" evidence="1">
    <location>
        <begin position="999"/>
        <end position="1013"/>
    </location>
</feature>
<feature type="compositionally biased region" description="Polar residues" evidence="1">
    <location>
        <begin position="269"/>
        <end position="291"/>
    </location>
</feature>
<feature type="compositionally biased region" description="Basic residues" evidence="1">
    <location>
        <begin position="2041"/>
        <end position="2063"/>
    </location>
</feature>